<dbReference type="GeneID" id="70124369"/>
<accession>A0A9P8UUH8</accession>
<evidence type="ECO:0000313" key="7">
    <source>
        <dbReference type="Proteomes" id="UP000758603"/>
    </source>
</evidence>
<keyword evidence="2" id="KW-0285">Flavoprotein</keyword>
<dbReference type="SUPFAM" id="SSF51905">
    <property type="entry name" value="FAD/NAD(P)-binding domain"/>
    <property type="match status" value="1"/>
</dbReference>
<evidence type="ECO:0000256" key="4">
    <source>
        <dbReference type="ARBA" id="ARBA00023002"/>
    </source>
</evidence>
<gene>
    <name evidence="6" type="ORF">BKA67DRAFT_209369</name>
</gene>
<evidence type="ECO:0000259" key="5">
    <source>
        <dbReference type="Pfam" id="PF01494"/>
    </source>
</evidence>
<evidence type="ECO:0000313" key="6">
    <source>
        <dbReference type="EMBL" id="KAH6658245.1"/>
    </source>
</evidence>
<sequence length="406" mass="45956">MIEETQVVIVGAGPAGLTFGLCLAQYQITSVILEKEREVTTDPRGVYLTGDAIRILCSLGLHADLAKIGHVVETIHYHVNSFSTKPYFSVGLAEDSLHQSLPNGLLQSQPQLEHALRRQVTLSKWCTLRTGCEVTGQYRAEPPVVEYLDEHGTPRRIQGSWLIGADGKVGIVRKHFLEPTTGIRQQRGSYDYTGTWVAANLKITPPTPQTHPKFPLWQLGYTPDQVYNLFWPEGWHFCCPPGKATATGRFGAYHERLWRHEFCQDDWHDEMDAVRLFWEHITPMITRGQDTDGYKLPEQVQFPRDCVEILRCRPFRFVHKVVNRWFDGRVVLIGDAAHVFPPFAGQGIGSGVRDAQQLAWRLALMLSQPQISNLTKSNILDAWTLERRHSVDAAAYMSMLNGTMIN</sequence>
<dbReference type="RefSeq" id="XP_045962479.1">
    <property type="nucleotide sequence ID" value="XM_046095476.1"/>
</dbReference>
<evidence type="ECO:0000256" key="2">
    <source>
        <dbReference type="ARBA" id="ARBA00022630"/>
    </source>
</evidence>
<dbReference type="GO" id="GO:0016491">
    <property type="term" value="F:oxidoreductase activity"/>
    <property type="evidence" value="ECO:0007669"/>
    <property type="project" value="UniProtKB-KW"/>
</dbReference>
<dbReference type="GO" id="GO:0071949">
    <property type="term" value="F:FAD binding"/>
    <property type="evidence" value="ECO:0007669"/>
    <property type="project" value="InterPro"/>
</dbReference>
<evidence type="ECO:0000256" key="3">
    <source>
        <dbReference type="ARBA" id="ARBA00022827"/>
    </source>
</evidence>
<comment type="caution">
    <text evidence="6">The sequence shown here is derived from an EMBL/GenBank/DDBJ whole genome shotgun (WGS) entry which is preliminary data.</text>
</comment>
<feature type="domain" description="FAD-binding" evidence="5">
    <location>
        <begin position="4"/>
        <end position="389"/>
    </location>
</feature>
<keyword evidence="3" id="KW-0274">FAD</keyword>
<dbReference type="AlphaFoldDB" id="A0A9P8UUH8"/>
<dbReference type="Proteomes" id="UP000758603">
    <property type="component" value="Unassembled WGS sequence"/>
</dbReference>
<dbReference type="PANTHER" id="PTHR43476">
    <property type="entry name" value="3-(3-HYDROXY-PHENYL)PROPIONATE/3-HYDROXYCINNAMIC ACID HYDROXYLASE"/>
    <property type="match status" value="1"/>
</dbReference>
<keyword evidence="7" id="KW-1185">Reference proteome</keyword>
<name>A0A9P8UUH8_9PEZI</name>
<dbReference type="InterPro" id="IPR002938">
    <property type="entry name" value="FAD-bd"/>
</dbReference>
<dbReference type="Pfam" id="PF01494">
    <property type="entry name" value="FAD_binding_3"/>
    <property type="match status" value="1"/>
</dbReference>
<dbReference type="PRINTS" id="PR00420">
    <property type="entry name" value="RNGMNOXGNASE"/>
</dbReference>
<keyword evidence="4" id="KW-0560">Oxidoreductase</keyword>
<dbReference type="OrthoDB" id="2096480at2759"/>
<organism evidence="6 7">
    <name type="scientific">Truncatella angustata</name>
    <dbReference type="NCBI Taxonomy" id="152316"/>
    <lineage>
        <taxon>Eukaryota</taxon>
        <taxon>Fungi</taxon>
        <taxon>Dikarya</taxon>
        <taxon>Ascomycota</taxon>
        <taxon>Pezizomycotina</taxon>
        <taxon>Sordariomycetes</taxon>
        <taxon>Xylariomycetidae</taxon>
        <taxon>Amphisphaeriales</taxon>
        <taxon>Sporocadaceae</taxon>
        <taxon>Truncatella</taxon>
    </lineage>
</organism>
<comment type="pathway">
    <text evidence="1">Secondary metabolite biosynthesis.</text>
</comment>
<proteinExistence type="predicted"/>
<dbReference type="InterPro" id="IPR050631">
    <property type="entry name" value="PheA/TfdB_FAD_monoxygenase"/>
</dbReference>
<evidence type="ECO:0000256" key="1">
    <source>
        <dbReference type="ARBA" id="ARBA00005179"/>
    </source>
</evidence>
<dbReference type="InterPro" id="IPR036188">
    <property type="entry name" value="FAD/NAD-bd_sf"/>
</dbReference>
<dbReference type="EMBL" id="JAGPXC010000002">
    <property type="protein sequence ID" value="KAH6658245.1"/>
    <property type="molecule type" value="Genomic_DNA"/>
</dbReference>
<reference evidence="6" key="1">
    <citation type="journal article" date="2021" name="Nat. Commun.">
        <title>Genetic determinants of endophytism in the Arabidopsis root mycobiome.</title>
        <authorList>
            <person name="Mesny F."/>
            <person name="Miyauchi S."/>
            <person name="Thiergart T."/>
            <person name="Pickel B."/>
            <person name="Atanasova L."/>
            <person name="Karlsson M."/>
            <person name="Huettel B."/>
            <person name="Barry K.W."/>
            <person name="Haridas S."/>
            <person name="Chen C."/>
            <person name="Bauer D."/>
            <person name="Andreopoulos W."/>
            <person name="Pangilinan J."/>
            <person name="LaButti K."/>
            <person name="Riley R."/>
            <person name="Lipzen A."/>
            <person name="Clum A."/>
            <person name="Drula E."/>
            <person name="Henrissat B."/>
            <person name="Kohler A."/>
            <person name="Grigoriev I.V."/>
            <person name="Martin F.M."/>
            <person name="Hacquard S."/>
        </authorList>
    </citation>
    <scope>NUCLEOTIDE SEQUENCE</scope>
    <source>
        <strain evidence="6">MPI-SDFR-AT-0073</strain>
    </source>
</reference>
<protein>
    <recommendedName>
        <fullName evidence="5">FAD-binding domain-containing protein</fullName>
    </recommendedName>
</protein>
<dbReference type="Gene3D" id="3.50.50.60">
    <property type="entry name" value="FAD/NAD(P)-binding domain"/>
    <property type="match status" value="2"/>
</dbReference>
<dbReference type="PANTHER" id="PTHR43476:SF5">
    <property type="entry name" value="FAD-DEPENDENT MONOOXYGENASE"/>
    <property type="match status" value="1"/>
</dbReference>